<dbReference type="PANTHER" id="PTHR32089">
    <property type="entry name" value="METHYL-ACCEPTING CHEMOTAXIS PROTEIN MCPB"/>
    <property type="match status" value="1"/>
</dbReference>
<organism evidence="5 6">
    <name type="scientific">Phormidium nigroviride PCC 7112</name>
    <dbReference type="NCBI Taxonomy" id="179408"/>
    <lineage>
        <taxon>Bacteria</taxon>
        <taxon>Bacillati</taxon>
        <taxon>Cyanobacteriota</taxon>
        <taxon>Cyanophyceae</taxon>
        <taxon>Oscillatoriophycideae</taxon>
        <taxon>Oscillatoriales</taxon>
        <taxon>Oscillatoriaceae</taxon>
        <taxon>Phormidium</taxon>
    </lineage>
</organism>
<dbReference type="STRING" id="179408.Osc7112_1905"/>
<dbReference type="Gene3D" id="1.10.287.950">
    <property type="entry name" value="Methyl-accepting chemotaxis protein"/>
    <property type="match status" value="1"/>
</dbReference>
<dbReference type="PATRIC" id="fig|179408.3.peg.2311"/>
<dbReference type="Pfam" id="PF00015">
    <property type="entry name" value="MCPsignal"/>
    <property type="match status" value="1"/>
</dbReference>
<evidence type="ECO:0000313" key="5">
    <source>
        <dbReference type="EMBL" id="AFZ06387.1"/>
    </source>
</evidence>
<gene>
    <name evidence="5" type="ORF">Osc7112_1905</name>
</gene>
<dbReference type="EMBL" id="CP003614">
    <property type="protein sequence ID" value="AFZ06387.1"/>
    <property type="molecule type" value="Genomic_DNA"/>
</dbReference>
<evidence type="ECO:0000256" key="2">
    <source>
        <dbReference type="PROSITE-ProRule" id="PRU00284"/>
    </source>
</evidence>
<evidence type="ECO:0000256" key="3">
    <source>
        <dbReference type="SAM" id="Phobius"/>
    </source>
</evidence>
<dbReference type="HOGENOM" id="CLU_029777_0_0_3"/>
<dbReference type="OrthoDB" id="457060at2"/>
<dbReference type="InterPro" id="IPR029151">
    <property type="entry name" value="Sensor-like_sf"/>
</dbReference>
<dbReference type="GO" id="GO:0007165">
    <property type="term" value="P:signal transduction"/>
    <property type="evidence" value="ECO:0007669"/>
    <property type="project" value="UniProtKB-KW"/>
</dbReference>
<dbReference type="RefSeq" id="WP_015175698.1">
    <property type="nucleotide sequence ID" value="NC_019729.1"/>
</dbReference>
<keyword evidence="1 2" id="KW-0807">Transducer</keyword>
<evidence type="ECO:0000259" key="4">
    <source>
        <dbReference type="PROSITE" id="PS50111"/>
    </source>
</evidence>
<evidence type="ECO:0000256" key="1">
    <source>
        <dbReference type="ARBA" id="ARBA00023224"/>
    </source>
</evidence>
<proteinExistence type="predicted"/>
<dbReference type="CDD" id="cd11386">
    <property type="entry name" value="MCP_signal"/>
    <property type="match status" value="1"/>
</dbReference>
<evidence type="ECO:0000313" key="6">
    <source>
        <dbReference type="Proteomes" id="UP000010478"/>
    </source>
</evidence>
<protein>
    <submittedName>
        <fullName evidence="5">Methyl-accepting chemotaxis sensory transducer</fullName>
    </submittedName>
</protein>
<dbReference type="AlphaFoldDB" id="K9VFX1"/>
<dbReference type="InterPro" id="IPR048760">
    <property type="entry name" value="VP0354-like_sensor_dom"/>
</dbReference>
<keyword evidence="3" id="KW-1133">Transmembrane helix</keyword>
<keyword evidence="3" id="KW-0812">Transmembrane</keyword>
<dbReference type="Gene3D" id="3.30.450.20">
    <property type="entry name" value="PAS domain"/>
    <property type="match status" value="2"/>
</dbReference>
<dbReference type="InterPro" id="IPR004089">
    <property type="entry name" value="MCPsignal_dom"/>
</dbReference>
<feature type="domain" description="Methyl-accepting transducer" evidence="4">
    <location>
        <begin position="357"/>
        <end position="596"/>
    </location>
</feature>
<reference evidence="5 6" key="1">
    <citation type="submission" date="2012-05" db="EMBL/GenBank/DDBJ databases">
        <title>Finished chromosome of genome of Oscillatoria sp. PCC 7112.</title>
        <authorList>
            <consortium name="US DOE Joint Genome Institute"/>
            <person name="Gugger M."/>
            <person name="Coursin T."/>
            <person name="Rippka R."/>
            <person name="Tandeau De Marsac N."/>
            <person name="Huntemann M."/>
            <person name="Wei C.-L."/>
            <person name="Han J."/>
            <person name="Detter J.C."/>
            <person name="Han C."/>
            <person name="Tapia R."/>
            <person name="Davenport K."/>
            <person name="Daligault H."/>
            <person name="Erkkila T."/>
            <person name="Gu W."/>
            <person name="Munk A.C.C."/>
            <person name="Teshima H."/>
            <person name="Xu Y."/>
            <person name="Chain P."/>
            <person name="Chen A."/>
            <person name="Krypides N."/>
            <person name="Mavromatis K."/>
            <person name="Markowitz V."/>
            <person name="Szeto E."/>
            <person name="Ivanova N."/>
            <person name="Mikhailova N."/>
            <person name="Ovchinnikova G."/>
            <person name="Pagani I."/>
            <person name="Pati A."/>
            <person name="Goodwin L."/>
            <person name="Peters L."/>
            <person name="Pitluck S."/>
            <person name="Woyke T."/>
            <person name="Kerfeld C."/>
        </authorList>
    </citation>
    <scope>NUCLEOTIDE SEQUENCE [LARGE SCALE GENOMIC DNA]</scope>
    <source>
        <strain evidence="5 6">PCC 7112</strain>
    </source>
</reference>
<feature type="transmembrane region" description="Helical" evidence="3">
    <location>
        <begin position="327"/>
        <end position="347"/>
    </location>
</feature>
<dbReference type="SUPFAM" id="SSF58104">
    <property type="entry name" value="Methyl-accepting chemotaxis protein (MCP) signaling domain"/>
    <property type="match status" value="1"/>
</dbReference>
<dbReference type="SUPFAM" id="SSF103190">
    <property type="entry name" value="Sensory domain-like"/>
    <property type="match status" value="2"/>
</dbReference>
<accession>K9VFX1</accession>
<dbReference type="Pfam" id="PF21623">
    <property type="entry name" value="HK_sensor_dom_bact"/>
    <property type="match status" value="1"/>
</dbReference>
<keyword evidence="6" id="KW-1185">Reference proteome</keyword>
<dbReference type="GO" id="GO:0016020">
    <property type="term" value="C:membrane"/>
    <property type="evidence" value="ECO:0007669"/>
    <property type="project" value="InterPro"/>
</dbReference>
<sequence length="627" mass="69478" precursor="true">MMNKFFQKMQHRLLILLILSTLIPVSIVGWYGISSSTEALQKLALITLSDSVNSTANQMINKLENLRADILFLPKTPPVQGMIRAKEGNGVDKKTNSTYKDWVYRMQLTFLAMMEAKPYYMQLRYIDNSGKEIVRVDSDGKNIQVIPDSQLQNKADRDYFRATMKLKSGEVYVSSLELNQERGKIEIPYKPTIRYATPIFNPKGERQGILISNALGSTLIDIVKKFNHELSDQSFILNQDGYYLAHPNPKKAWGFELKTKENVKNDYSGDIVAKILSGGKGNIDNRDLVISYNTVFPSKENTNIFLVIVEASPKKLLFYSIDYLQKIAALIAIVSLAVVLGFGWFFLQKIVALIRGMIYQVSSFSLQIESNMNRQEQIANRQFLSVNQTTITLENLGRSSQQTAEQAESVAVAARQALNLAEEGTKKVDQTLNQMLNLREAVVAISKQNHRLDDSTSQIGNISTLASLVSDLASQTNMLALNAAVEAVRAGEYGKGFAVVASEIRKLADESQQAAQKINGIIPEIKSAIDSTLKATEDSRKTVAEGVKTAQDTAEAFTGVREACNLVFASNQQISFNVKHQAIAIQQVGDAMISMKESASQTVSGIDQVKIGTQQLTEAAFNLKEVV</sequence>
<dbReference type="eggNOG" id="COG0840">
    <property type="taxonomic scope" value="Bacteria"/>
</dbReference>
<keyword evidence="3" id="KW-0472">Membrane</keyword>
<dbReference type="PROSITE" id="PS50111">
    <property type="entry name" value="CHEMOTAXIS_TRANSDUC_2"/>
    <property type="match status" value="1"/>
</dbReference>
<dbReference type="SMART" id="SM00283">
    <property type="entry name" value="MA"/>
    <property type="match status" value="1"/>
</dbReference>
<name>K9VFX1_9CYAN</name>
<dbReference type="KEGG" id="oni:Osc7112_1905"/>
<dbReference type="PANTHER" id="PTHR32089:SF112">
    <property type="entry name" value="LYSOZYME-LIKE PROTEIN-RELATED"/>
    <property type="match status" value="1"/>
</dbReference>
<dbReference type="Proteomes" id="UP000010478">
    <property type="component" value="Chromosome"/>
</dbReference>